<dbReference type="KEGG" id="orz:FNH13_18620"/>
<feature type="transmembrane region" description="Helical" evidence="8">
    <location>
        <begin position="652"/>
        <end position="678"/>
    </location>
</feature>
<keyword evidence="11" id="KW-1185">Reference proteome</keyword>
<dbReference type="Proteomes" id="UP000315395">
    <property type="component" value="Chromosome"/>
</dbReference>
<feature type="transmembrane region" description="Helical" evidence="8">
    <location>
        <begin position="59"/>
        <end position="78"/>
    </location>
</feature>
<evidence type="ECO:0000256" key="3">
    <source>
        <dbReference type="ARBA" id="ARBA00022475"/>
    </source>
</evidence>
<dbReference type="Gene3D" id="1.20.1640.10">
    <property type="entry name" value="Multidrug efflux transporter AcrB transmembrane domain"/>
    <property type="match status" value="2"/>
</dbReference>
<evidence type="ECO:0000256" key="7">
    <source>
        <dbReference type="SAM" id="MobiDB-lite"/>
    </source>
</evidence>
<dbReference type="InterPro" id="IPR000731">
    <property type="entry name" value="SSD"/>
</dbReference>
<feature type="transmembrane region" description="Helical" evidence="8">
    <location>
        <begin position="407"/>
        <end position="429"/>
    </location>
</feature>
<organism evidence="10 11">
    <name type="scientific">Ornithinimicrobium ciconiae</name>
    <dbReference type="NCBI Taxonomy" id="2594265"/>
    <lineage>
        <taxon>Bacteria</taxon>
        <taxon>Bacillati</taxon>
        <taxon>Actinomycetota</taxon>
        <taxon>Actinomycetes</taxon>
        <taxon>Micrococcales</taxon>
        <taxon>Ornithinimicrobiaceae</taxon>
        <taxon>Ornithinimicrobium</taxon>
    </lineage>
</organism>
<evidence type="ECO:0000256" key="4">
    <source>
        <dbReference type="ARBA" id="ARBA00022692"/>
    </source>
</evidence>
<feature type="transmembrane region" description="Helical" evidence="8">
    <location>
        <begin position="552"/>
        <end position="571"/>
    </location>
</feature>
<feature type="transmembrane region" description="Helical" evidence="8">
    <location>
        <begin position="578"/>
        <end position="598"/>
    </location>
</feature>
<feature type="transmembrane region" description="Helical" evidence="8">
    <location>
        <begin position="344"/>
        <end position="371"/>
    </location>
</feature>
<feature type="transmembrane region" description="Helical" evidence="8">
    <location>
        <begin position="315"/>
        <end position="338"/>
    </location>
</feature>
<proteinExistence type="inferred from homology"/>
<dbReference type="PANTHER" id="PTHR33406">
    <property type="entry name" value="MEMBRANE PROTEIN MJ1562-RELATED"/>
    <property type="match status" value="1"/>
</dbReference>
<dbReference type="PROSITE" id="PS50156">
    <property type="entry name" value="SSD"/>
    <property type="match status" value="2"/>
</dbReference>
<keyword evidence="6 8" id="KW-0472">Membrane</keyword>
<feature type="transmembrane region" description="Helical" evidence="8">
    <location>
        <begin position="214"/>
        <end position="232"/>
    </location>
</feature>
<feature type="transmembrane region" description="Helical" evidence="8">
    <location>
        <begin position="239"/>
        <end position="262"/>
    </location>
</feature>
<keyword evidence="4 8" id="KW-0812">Transmembrane</keyword>
<comment type="subcellular location">
    <subcellularLocation>
        <location evidence="1">Cell membrane</location>
        <topology evidence="1">Multi-pass membrane protein</topology>
    </subcellularLocation>
</comment>
<feature type="transmembrane region" description="Helical" evidence="8">
    <location>
        <begin position="610"/>
        <end position="632"/>
    </location>
</feature>
<feature type="transmembrane region" description="Helical" evidence="8">
    <location>
        <begin position="274"/>
        <end position="294"/>
    </location>
</feature>
<comment type="similarity">
    <text evidence="2">Belongs to the resistance-nodulation-cell division (RND) (TC 2.A.6) family. MmpL subfamily.</text>
</comment>
<feature type="region of interest" description="Disordered" evidence="7">
    <location>
        <begin position="1"/>
        <end position="49"/>
    </location>
</feature>
<feature type="domain" description="SSD" evidence="9">
    <location>
        <begin position="581"/>
        <end position="710"/>
    </location>
</feature>
<dbReference type="EMBL" id="CP041616">
    <property type="protein sequence ID" value="QDO90091.1"/>
    <property type="molecule type" value="Genomic_DNA"/>
</dbReference>
<reference evidence="10 11" key="1">
    <citation type="submission" date="2019-07" db="EMBL/GenBank/DDBJ databases">
        <title>complete genome sequencing of Ornithinimicrobium sp. H23M54.</title>
        <authorList>
            <person name="Bae J.-W."/>
            <person name="Lee S.-Y."/>
        </authorList>
    </citation>
    <scope>NUCLEOTIDE SEQUENCE [LARGE SCALE GENOMIC DNA]</scope>
    <source>
        <strain evidence="10 11">H23M54</strain>
    </source>
</reference>
<name>A0A516GEZ3_9MICO</name>
<dbReference type="InterPro" id="IPR004869">
    <property type="entry name" value="MMPL_dom"/>
</dbReference>
<keyword evidence="5 8" id="KW-1133">Transmembrane helix</keyword>
<dbReference type="PANTHER" id="PTHR33406:SF6">
    <property type="entry name" value="MEMBRANE PROTEIN YDGH-RELATED"/>
    <property type="match status" value="1"/>
</dbReference>
<sequence>MSQLTTPRSTGTTARHSTAPNDRTSAGATGPTGPDQRRSVAPAAGSSRRRAHFLTSRRGAWIVLAIALAISAIVLGPLRAVEAPPRGDSVPAAAESAVAAQVGQGFPGSDVAPVLVVLDRGGDVLGQQDLDAAAAMGTALAAVTGHEVSPVLPSQDGAAAMLSVPITLGADNSATAEVVEQVRAVVAQHTVPGLSAQVTGGPAFGADIASSFDGADITLLLVTIGIVAVLLIGTYRSPVLFLVPLVVVGLADQVATVLTRWLGTTFDLQFDGGIISVLVFGAGTNYALLLISRYREELRTHEDHRAALASAWRGAVPAVVASNITVVLALLTLALATLPGTRGLGIASAAGLLVALIAAVLVLPAALAVCGRRVFWPFVPRAGQPDPQETGVWSRVARVVVGRPTQVVVGAVLLLGILASGLLGTQVGLTQTQKFRVASESSAGLEVLAEHYPAGEAAPLQVYARPAVASQVATELDTVDGIVRVQPTQTDAWSRFTVIGEAAPGTPAAEQLVRDVRGAVDEQDEPVTERSVLVGGANAQDLDAAAAADRDFLVVAPLVLLVALAVLVVLLRSLLAPVLLLVVNVISSAAAIGAGAWLGRVLFGFPALDVMVPLLAFLFLVALGIDYTIFLVHRARHEAVAHGTREGMVRAVAHTGAVITSAGIVLAGVFAALGVLPLVTLGQLGLIVGVGVLLDTLLVRAVLVPAIFALVGERIWWPSAPGTDAAVDLPRT</sequence>
<feature type="transmembrane region" description="Helical" evidence="8">
    <location>
        <begin position="684"/>
        <end position="711"/>
    </location>
</feature>
<evidence type="ECO:0000256" key="2">
    <source>
        <dbReference type="ARBA" id="ARBA00010157"/>
    </source>
</evidence>
<evidence type="ECO:0000259" key="9">
    <source>
        <dbReference type="PROSITE" id="PS50156"/>
    </source>
</evidence>
<dbReference type="GO" id="GO:0005886">
    <property type="term" value="C:plasma membrane"/>
    <property type="evidence" value="ECO:0007669"/>
    <property type="project" value="UniProtKB-SubCell"/>
</dbReference>
<dbReference type="InterPro" id="IPR050545">
    <property type="entry name" value="Mycobact_MmpL"/>
</dbReference>
<protein>
    <submittedName>
        <fullName evidence="10">MMPL family transporter</fullName>
    </submittedName>
</protein>
<feature type="domain" description="SSD" evidence="9">
    <location>
        <begin position="240"/>
        <end position="369"/>
    </location>
</feature>
<evidence type="ECO:0000256" key="8">
    <source>
        <dbReference type="SAM" id="Phobius"/>
    </source>
</evidence>
<gene>
    <name evidence="10" type="ORF">FNH13_18620</name>
</gene>
<dbReference type="OrthoDB" id="2365435at2"/>
<evidence type="ECO:0000256" key="1">
    <source>
        <dbReference type="ARBA" id="ARBA00004651"/>
    </source>
</evidence>
<dbReference type="Pfam" id="PF03176">
    <property type="entry name" value="MMPL"/>
    <property type="match status" value="2"/>
</dbReference>
<feature type="compositionally biased region" description="Polar residues" evidence="7">
    <location>
        <begin position="1"/>
        <end position="27"/>
    </location>
</feature>
<evidence type="ECO:0000256" key="6">
    <source>
        <dbReference type="ARBA" id="ARBA00023136"/>
    </source>
</evidence>
<evidence type="ECO:0000256" key="5">
    <source>
        <dbReference type="ARBA" id="ARBA00022989"/>
    </source>
</evidence>
<evidence type="ECO:0000313" key="11">
    <source>
        <dbReference type="Proteomes" id="UP000315395"/>
    </source>
</evidence>
<keyword evidence="3" id="KW-1003">Cell membrane</keyword>
<dbReference type="SUPFAM" id="SSF82866">
    <property type="entry name" value="Multidrug efflux transporter AcrB transmembrane domain"/>
    <property type="match status" value="2"/>
</dbReference>
<dbReference type="AlphaFoldDB" id="A0A516GEZ3"/>
<accession>A0A516GEZ3</accession>
<evidence type="ECO:0000313" key="10">
    <source>
        <dbReference type="EMBL" id="QDO90091.1"/>
    </source>
</evidence>